<dbReference type="HOGENOM" id="CLU_063034_0_0_4"/>
<name>I0HT78_RUBGI</name>
<dbReference type="RefSeq" id="WP_014429076.1">
    <property type="nucleotide sequence ID" value="NC_017075.1"/>
</dbReference>
<feature type="domain" description="Calcineurin-like phosphoesterase" evidence="5">
    <location>
        <begin position="4"/>
        <end position="189"/>
    </location>
</feature>
<proteinExistence type="inferred from homology"/>
<organism evidence="6 7">
    <name type="scientific">Rubrivivax gelatinosus (strain NBRC 100245 / IL144)</name>
    <dbReference type="NCBI Taxonomy" id="983917"/>
    <lineage>
        <taxon>Bacteria</taxon>
        <taxon>Pseudomonadati</taxon>
        <taxon>Pseudomonadota</taxon>
        <taxon>Betaproteobacteria</taxon>
        <taxon>Burkholderiales</taxon>
        <taxon>Sphaerotilaceae</taxon>
        <taxon>Rubrivivax</taxon>
    </lineage>
</organism>
<evidence type="ECO:0000256" key="1">
    <source>
        <dbReference type="ARBA" id="ARBA00022723"/>
    </source>
</evidence>
<keyword evidence="3" id="KW-0408">Iron</keyword>
<dbReference type="AlphaFoldDB" id="I0HT78"/>
<dbReference type="Gene3D" id="3.60.21.10">
    <property type="match status" value="1"/>
</dbReference>
<accession>I0HT78</accession>
<dbReference type="Pfam" id="PF00149">
    <property type="entry name" value="Metallophos"/>
    <property type="match status" value="1"/>
</dbReference>
<sequence>MSVLLQLSDPHFGTERAPVVEALVAFAHALRPDLVVLSGDITQRARRAQFAAARRFVDRLGVRCLAVPGNHDIALFDPVARLMRPYAAFRQAFGAEQWEHESADCLLLGLNTTRPWRHKNGELSAAQVERVAARLAGAAAAQLRIVVVHQPVAVLREEDRRNLLRGHEPALRRWAEAGCDLVLGGHIHLPYVVALKGLARPLWAVQAGTALSSRIRDGISNSVNVLRWDGHPGGSCRIERWDYASAGDFVRHSVSEARPLR</sequence>
<dbReference type="EMBL" id="AP012320">
    <property type="protein sequence ID" value="BAL96215.1"/>
    <property type="molecule type" value="Genomic_DNA"/>
</dbReference>
<protein>
    <submittedName>
        <fullName evidence="6">Putative metallophosphoesterase</fullName>
    </submittedName>
</protein>
<evidence type="ECO:0000313" key="6">
    <source>
        <dbReference type="EMBL" id="BAL96215.1"/>
    </source>
</evidence>
<dbReference type="eggNOG" id="COG1409">
    <property type="taxonomic scope" value="Bacteria"/>
</dbReference>
<reference evidence="6 7" key="1">
    <citation type="journal article" date="2012" name="J. Bacteriol.">
        <title>Complete genome sequence of phototrophic betaproteobacterium Rubrivivax gelatinosus IL144.</title>
        <authorList>
            <person name="Nagashima S."/>
            <person name="Kamimura A."/>
            <person name="Shimizu T."/>
            <person name="Nakamura-isaki S."/>
            <person name="Aono E."/>
            <person name="Sakamoto K."/>
            <person name="Ichikawa N."/>
            <person name="Nakazawa H."/>
            <person name="Sekine M."/>
            <person name="Yamazaki S."/>
            <person name="Fujita N."/>
            <person name="Shimada K."/>
            <person name="Hanada S."/>
            <person name="Nagashima K.V.P."/>
        </authorList>
    </citation>
    <scope>NUCLEOTIDE SEQUENCE [LARGE SCALE GENOMIC DNA]</scope>
    <source>
        <strain evidence="7">NBRC 100245 / IL144</strain>
    </source>
</reference>
<gene>
    <name evidence="6" type="ordered locus">RGE_28760</name>
</gene>
<dbReference type="InterPro" id="IPR029052">
    <property type="entry name" value="Metallo-depent_PP-like"/>
</dbReference>
<dbReference type="InterPro" id="IPR004843">
    <property type="entry name" value="Calcineurin-like_PHP"/>
</dbReference>
<keyword evidence="1" id="KW-0479">Metal-binding</keyword>
<keyword evidence="2" id="KW-0378">Hydrolase</keyword>
<dbReference type="PATRIC" id="fig|983917.3.peg.2803"/>
<dbReference type="GO" id="GO:0016787">
    <property type="term" value="F:hydrolase activity"/>
    <property type="evidence" value="ECO:0007669"/>
    <property type="project" value="UniProtKB-KW"/>
</dbReference>
<comment type="similarity">
    <text evidence="4">Belongs to the cyclic nucleotide phosphodiesterase class-III family.</text>
</comment>
<evidence type="ECO:0000256" key="2">
    <source>
        <dbReference type="ARBA" id="ARBA00022801"/>
    </source>
</evidence>
<evidence type="ECO:0000313" key="7">
    <source>
        <dbReference type="Proteomes" id="UP000007883"/>
    </source>
</evidence>
<dbReference type="Proteomes" id="UP000007883">
    <property type="component" value="Chromosome"/>
</dbReference>
<dbReference type="STRING" id="983917.RGE_28760"/>
<evidence type="ECO:0000259" key="5">
    <source>
        <dbReference type="Pfam" id="PF00149"/>
    </source>
</evidence>
<dbReference type="PANTHER" id="PTHR42988">
    <property type="entry name" value="PHOSPHOHYDROLASE"/>
    <property type="match status" value="1"/>
</dbReference>
<evidence type="ECO:0000256" key="4">
    <source>
        <dbReference type="ARBA" id="ARBA00025742"/>
    </source>
</evidence>
<dbReference type="SUPFAM" id="SSF56300">
    <property type="entry name" value="Metallo-dependent phosphatases"/>
    <property type="match status" value="1"/>
</dbReference>
<dbReference type="GO" id="GO:0046872">
    <property type="term" value="F:metal ion binding"/>
    <property type="evidence" value="ECO:0007669"/>
    <property type="project" value="UniProtKB-KW"/>
</dbReference>
<dbReference type="InterPro" id="IPR050884">
    <property type="entry name" value="CNP_phosphodiesterase-III"/>
</dbReference>
<evidence type="ECO:0000256" key="3">
    <source>
        <dbReference type="ARBA" id="ARBA00023004"/>
    </source>
</evidence>
<dbReference type="PANTHER" id="PTHR42988:SF2">
    <property type="entry name" value="CYCLIC NUCLEOTIDE PHOSPHODIESTERASE CBUA0032-RELATED"/>
    <property type="match status" value="1"/>
</dbReference>
<dbReference type="KEGG" id="rge:RGE_28760"/>
<keyword evidence="7" id="KW-1185">Reference proteome</keyword>